<reference evidence="8 9" key="1">
    <citation type="submission" date="2014-02" db="EMBL/GenBank/DDBJ databases">
        <title>The small core and large imbalanced accessory genome model reveals a collaborative survival strategy of Sorangium cellulosum strains in nature.</title>
        <authorList>
            <person name="Han K."/>
            <person name="Peng R."/>
            <person name="Blom J."/>
            <person name="Li Y.-Z."/>
        </authorList>
    </citation>
    <scope>NUCLEOTIDE SEQUENCE [LARGE SCALE GENOMIC DNA]</scope>
    <source>
        <strain evidence="8 9">So0157-18</strain>
    </source>
</reference>
<keyword evidence="6" id="KW-0720">Serine protease</keyword>
<accession>A0A150NZB1</accession>
<feature type="signal peptide" evidence="6">
    <location>
        <begin position="1"/>
        <end position="21"/>
    </location>
</feature>
<dbReference type="PANTHER" id="PTHR38469:SF1">
    <property type="entry name" value="PERIPLASMIC PEPTIDASE SUBFAMILY S1B"/>
    <property type="match status" value="1"/>
</dbReference>
<evidence type="ECO:0000313" key="8">
    <source>
        <dbReference type="EMBL" id="KYF47527.1"/>
    </source>
</evidence>
<keyword evidence="4 6" id="KW-0732">Signal</keyword>
<evidence type="ECO:0000256" key="6">
    <source>
        <dbReference type="RuleBase" id="RU366067"/>
    </source>
</evidence>
<evidence type="ECO:0000256" key="4">
    <source>
        <dbReference type="ARBA" id="ARBA00022729"/>
    </source>
</evidence>
<gene>
    <name evidence="8" type="ORF">BE04_27845</name>
</gene>
<dbReference type="Pfam" id="PF10459">
    <property type="entry name" value="Peptidase_S46"/>
    <property type="match status" value="1"/>
</dbReference>
<keyword evidence="5 6" id="KW-0378">Hydrolase</keyword>
<proteinExistence type="inferred from homology"/>
<evidence type="ECO:0000256" key="1">
    <source>
        <dbReference type="ARBA" id="ARBA00010491"/>
    </source>
</evidence>
<keyword evidence="3 6" id="KW-0645">Protease</keyword>
<feature type="chain" id="PRO_5023140196" description="Dipeptidyl-peptidase" evidence="6">
    <location>
        <begin position="22"/>
        <end position="753"/>
    </location>
</feature>
<dbReference type="SUPFAM" id="SSF50494">
    <property type="entry name" value="Trypsin-like serine proteases"/>
    <property type="match status" value="1"/>
</dbReference>
<dbReference type="GO" id="GO:0070009">
    <property type="term" value="F:serine-type aminopeptidase activity"/>
    <property type="evidence" value="ECO:0007669"/>
    <property type="project" value="UniProtKB-UniRule"/>
</dbReference>
<keyword evidence="2 6" id="KW-0031">Aminopeptidase</keyword>
<dbReference type="PANTHER" id="PTHR38469">
    <property type="entry name" value="PERIPLASMIC PEPTIDASE SUBFAMILY S1B"/>
    <property type="match status" value="1"/>
</dbReference>
<comment type="caution">
    <text evidence="8">The sequence shown here is derived from an EMBL/GenBank/DDBJ whole genome shotgun (WGS) entry which is preliminary data.</text>
</comment>
<name>A0A150NZB1_SORCE</name>
<dbReference type="AlphaFoldDB" id="A0A150NZB1"/>
<dbReference type="Proteomes" id="UP000075604">
    <property type="component" value="Unassembled WGS sequence"/>
</dbReference>
<organism evidence="8 9">
    <name type="scientific">Sorangium cellulosum</name>
    <name type="common">Polyangium cellulosum</name>
    <dbReference type="NCBI Taxonomy" id="56"/>
    <lineage>
        <taxon>Bacteria</taxon>
        <taxon>Pseudomonadati</taxon>
        <taxon>Myxococcota</taxon>
        <taxon>Polyangia</taxon>
        <taxon>Polyangiales</taxon>
        <taxon>Polyangiaceae</taxon>
        <taxon>Sorangium</taxon>
    </lineage>
</organism>
<evidence type="ECO:0000313" key="9">
    <source>
        <dbReference type="Proteomes" id="UP000075604"/>
    </source>
</evidence>
<dbReference type="GO" id="GO:0006508">
    <property type="term" value="P:proteolysis"/>
    <property type="evidence" value="ECO:0007669"/>
    <property type="project" value="UniProtKB-KW"/>
</dbReference>
<feature type="region of interest" description="Disordered" evidence="7">
    <location>
        <begin position="25"/>
        <end position="51"/>
    </location>
</feature>
<protein>
    <recommendedName>
        <fullName evidence="6">Dipeptidyl-peptidase</fullName>
        <ecNumber evidence="6">3.4.14.-</ecNumber>
    </recommendedName>
</protein>
<dbReference type="EMBL" id="JELX01004503">
    <property type="protein sequence ID" value="KYF47527.1"/>
    <property type="molecule type" value="Genomic_DNA"/>
</dbReference>
<evidence type="ECO:0000256" key="2">
    <source>
        <dbReference type="ARBA" id="ARBA00022438"/>
    </source>
</evidence>
<sequence>MFHSSLRGHALLALFALSALAPGCGSERPQAGDTKPPASGPGQGAPFENPGGMWMPEQMAQHKDQLEALGLEIDPASLTDPTASPLGAVVSLGGCSASFVSPDGLIATNHHCATRALQYNSTPEQDLLTSGYLARSRAEERWAGPTARVFVTRAFRDVTGEVRRGLEAISGDLERYEEIERRKKRLVAACEEGRPEIRCSIAEYFGGGQVSLIEQLEIKDVRLVYAPHEAIGNFGGDIDNWRWPRHTGDFTFFRAYVGKDNRPASHADDNVPYRPAHHLKLASAPLHQGDLVMVAGYPGTTNRLRTAAEVESAVSWQYPKRVSFYEESIALLEDLGKNDPAVRIKAHTTIQGYSNFLLKTRGLLEGLVQGGLAKEKAKLEGELKAWIDADPERKAAYGGAIEKIAALHDDQRKTRDHDAAVGEILSSARLLDAAVTLVRMAEERSKPDAEREAEYQQRNWERLEQAQVSLQKSYDRAIDRSTFKLALQRALRLDPKDRPALVGSLAGGVPPTEAALGAAVDALYEKTALEDAATRVKLLKTATIEELDASRDPMIRLALALAPVDKAIEARDKAYAGAMTLVKPRFVEALRAYRGGMLAPDANGTLRITYGTVRGYRPELDKPVYRPFTVLSEVVKKTTGKPPFDTPEALLEAARERRFGPYVDDDLGEVPVCFLSDLDITNGNSGSATLNARGELVGLAFDGNYEAMASDWLFMPSITRTIHVDHRYMQWVMDAVSGADAVLKEMGGAPVID</sequence>
<comment type="similarity">
    <text evidence="1 6">Belongs to the peptidase S46 family.</text>
</comment>
<evidence type="ECO:0000256" key="7">
    <source>
        <dbReference type="SAM" id="MobiDB-lite"/>
    </source>
</evidence>
<comment type="function">
    <text evidence="6">Catalyzes the removal of dipeptides from the N-terminus of oligopeptides.</text>
</comment>
<dbReference type="InterPro" id="IPR019500">
    <property type="entry name" value="Pep_S46"/>
</dbReference>
<evidence type="ECO:0000256" key="5">
    <source>
        <dbReference type="ARBA" id="ARBA00022801"/>
    </source>
</evidence>
<dbReference type="EC" id="3.4.14.-" evidence="6"/>
<dbReference type="InterPro" id="IPR009003">
    <property type="entry name" value="Peptidase_S1_PA"/>
</dbReference>
<evidence type="ECO:0000256" key="3">
    <source>
        <dbReference type="ARBA" id="ARBA00022670"/>
    </source>
</evidence>
<dbReference type="GO" id="GO:0008239">
    <property type="term" value="F:dipeptidyl-peptidase activity"/>
    <property type="evidence" value="ECO:0007669"/>
    <property type="project" value="UniProtKB-UniRule"/>
</dbReference>
<dbReference type="GO" id="GO:0043171">
    <property type="term" value="P:peptide catabolic process"/>
    <property type="evidence" value="ECO:0007669"/>
    <property type="project" value="UniProtKB-UniRule"/>
</dbReference>